<reference evidence="2 3" key="1">
    <citation type="submission" date="2013-02" db="EMBL/GenBank/DDBJ databases">
        <title>Genome sequence of Candida maltosa Xu316, a potential industrial strain for xylitol and ethanol production.</title>
        <authorList>
            <person name="Yu J."/>
            <person name="Wang Q."/>
            <person name="Geng X."/>
            <person name="Bao W."/>
            <person name="He P."/>
            <person name="Cai J."/>
        </authorList>
    </citation>
    <scope>NUCLEOTIDE SEQUENCE [LARGE SCALE GENOMIC DNA]</scope>
    <source>
        <strain evidence="3">Xu316</strain>
    </source>
</reference>
<feature type="region of interest" description="Disordered" evidence="1">
    <location>
        <begin position="1"/>
        <end position="30"/>
    </location>
</feature>
<dbReference type="STRING" id="1245528.M3HTA5"/>
<evidence type="ECO:0000313" key="3">
    <source>
        <dbReference type="Proteomes" id="UP000011777"/>
    </source>
</evidence>
<accession>M3HTA5</accession>
<dbReference type="InterPro" id="IPR019410">
    <property type="entry name" value="Methyltransf_16"/>
</dbReference>
<dbReference type="HOGENOM" id="CLU_049351_1_0_1"/>
<dbReference type="SUPFAM" id="SSF53335">
    <property type="entry name" value="S-adenosyl-L-methionine-dependent methyltransferases"/>
    <property type="match status" value="1"/>
</dbReference>
<proteinExistence type="predicted"/>
<organism evidence="2 3">
    <name type="scientific">Candida maltosa (strain Xu316)</name>
    <name type="common">Yeast</name>
    <dbReference type="NCBI Taxonomy" id="1245528"/>
    <lineage>
        <taxon>Eukaryota</taxon>
        <taxon>Fungi</taxon>
        <taxon>Dikarya</taxon>
        <taxon>Ascomycota</taxon>
        <taxon>Saccharomycotina</taxon>
        <taxon>Pichiomycetes</taxon>
        <taxon>Debaryomycetaceae</taxon>
        <taxon>Candida/Lodderomyces clade</taxon>
        <taxon>Candida</taxon>
    </lineage>
</organism>
<name>M3HTA5_CANMX</name>
<dbReference type="PANTHER" id="PTHR14614">
    <property type="entry name" value="HEPATOCELLULAR CARCINOMA-ASSOCIATED ANTIGEN"/>
    <property type="match status" value="1"/>
</dbReference>
<dbReference type="Pfam" id="PF10294">
    <property type="entry name" value="Methyltransf_16"/>
    <property type="match status" value="1"/>
</dbReference>
<dbReference type="OrthoDB" id="433955at2759"/>
<comment type="caution">
    <text evidence="2">The sequence shown here is derived from an EMBL/GenBank/DDBJ whole genome shotgun (WGS) entry which is preliminary data.</text>
</comment>
<feature type="compositionally biased region" description="Polar residues" evidence="1">
    <location>
        <begin position="9"/>
        <end position="30"/>
    </location>
</feature>
<protein>
    <recommendedName>
        <fullName evidence="4">S-adenosylmethionine-dependent methyltransferase</fullName>
    </recommendedName>
</protein>
<keyword evidence="3" id="KW-1185">Reference proteome</keyword>
<dbReference type="PANTHER" id="PTHR14614:SF156">
    <property type="entry name" value="PROTEIN-LYSINE N-METHYLTRANSFERASE EFM2"/>
    <property type="match status" value="1"/>
</dbReference>
<dbReference type="eggNOG" id="KOG2793">
    <property type="taxonomic scope" value="Eukaryota"/>
</dbReference>
<evidence type="ECO:0000256" key="1">
    <source>
        <dbReference type="SAM" id="MobiDB-lite"/>
    </source>
</evidence>
<dbReference type="Gene3D" id="3.40.50.150">
    <property type="entry name" value="Vaccinia Virus protein VP39"/>
    <property type="match status" value="1"/>
</dbReference>
<dbReference type="InterPro" id="IPR029063">
    <property type="entry name" value="SAM-dependent_MTases_sf"/>
</dbReference>
<dbReference type="GO" id="GO:0008757">
    <property type="term" value="F:S-adenosylmethionine-dependent methyltransferase activity"/>
    <property type="evidence" value="ECO:0007669"/>
    <property type="project" value="UniProtKB-ARBA"/>
</dbReference>
<dbReference type="EMBL" id="AOGT01000103">
    <property type="protein sequence ID" value="EMG50842.1"/>
    <property type="molecule type" value="Genomic_DNA"/>
</dbReference>
<dbReference type="GO" id="GO:0005829">
    <property type="term" value="C:cytosol"/>
    <property type="evidence" value="ECO:0007669"/>
    <property type="project" value="TreeGrafter"/>
</dbReference>
<evidence type="ECO:0000313" key="2">
    <source>
        <dbReference type="EMBL" id="EMG50842.1"/>
    </source>
</evidence>
<sequence>MDFDPLSLYTPSPTPEVQDNSVPNFPKKNQNEQILNNDITTNDDDDSHLQPLHTLDLPLLQLKPPYNVLITILKLLSPNEVLNFGNVQESTQITDPSSIFKEKEITELDEPTLSWFKSYCPRFDTLMKLAYIPSLSQSLRLNHTSEYNAYLTNLIINPMSWLSTDDQREEIHRLVSLRISENCGRTAQPEIIRKIKLNGLDKYSRDFLKLREPSLTNDNLGLKTWGSSLILSQRLLTHERNGYLYGNVLELGAGTGLVGMISGILGYKTYLTDLPEIVPNLKSNVELNELNSEVYELDWTDPGCFLEKYGADVKFQTIILSDPIYSSKHPYWVVNMINLFWDNGDANARVLIEIPLRPKFEAERELLWGLLEKNGYVATEHEIEDGYDDFGEMKFCFKMYIKK</sequence>
<dbReference type="OMA" id="DDFGEMK"/>
<gene>
    <name evidence="2" type="ORF">G210_0405</name>
</gene>
<dbReference type="AlphaFoldDB" id="M3HTA5"/>
<dbReference type="Proteomes" id="UP000011777">
    <property type="component" value="Unassembled WGS sequence"/>
</dbReference>
<evidence type="ECO:0008006" key="4">
    <source>
        <dbReference type="Google" id="ProtNLM"/>
    </source>
</evidence>